<accession>A0A9X3CK96</accession>
<protein>
    <submittedName>
        <fullName evidence="1">Uncharacterized protein</fullName>
    </submittedName>
</protein>
<sequence length="64" mass="7108">MESELNWITHKVSTEHDAALIQDSGKNWLICTPEALTICHSAPPCELSSNTFNVTSPDVPPPWF</sequence>
<dbReference type="AlphaFoldDB" id="A0A9X3CK96"/>
<reference evidence="1" key="1">
    <citation type="submission" date="2022-02" db="EMBL/GenBank/DDBJ databases">
        <title>Vibrio sp. nov, a new bacterium isolated from seawater.</title>
        <authorList>
            <person name="Yuan Y."/>
        </authorList>
    </citation>
    <scope>NUCLEOTIDE SEQUENCE</scope>
    <source>
        <strain evidence="1">ZSDZ65</strain>
    </source>
</reference>
<proteinExistence type="predicted"/>
<dbReference type="Proteomes" id="UP001155587">
    <property type="component" value="Unassembled WGS sequence"/>
</dbReference>
<name>A0A9X3CK96_9VIBR</name>
<evidence type="ECO:0000313" key="2">
    <source>
        <dbReference type="Proteomes" id="UP001155587"/>
    </source>
</evidence>
<comment type="caution">
    <text evidence="1">The sequence shown here is derived from an EMBL/GenBank/DDBJ whole genome shotgun (WGS) entry which is preliminary data.</text>
</comment>
<organism evidence="1 2">
    <name type="scientific">Vibrio qingdaonensis</name>
    <dbReference type="NCBI Taxonomy" id="2829491"/>
    <lineage>
        <taxon>Bacteria</taxon>
        <taxon>Pseudomonadati</taxon>
        <taxon>Pseudomonadota</taxon>
        <taxon>Gammaproteobacteria</taxon>
        <taxon>Vibrionales</taxon>
        <taxon>Vibrionaceae</taxon>
        <taxon>Vibrio</taxon>
    </lineage>
</organism>
<keyword evidence="2" id="KW-1185">Reference proteome</keyword>
<dbReference type="EMBL" id="JAKRRY010000002">
    <property type="protein sequence ID" value="MCW8345027.1"/>
    <property type="molecule type" value="Genomic_DNA"/>
</dbReference>
<dbReference type="RefSeq" id="WP_265673477.1">
    <property type="nucleotide sequence ID" value="NZ_JAKRRY010000002.1"/>
</dbReference>
<gene>
    <name evidence="1" type="ORF">MD535_03155</name>
</gene>
<evidence type="ECO:0000313" key="1">
    <source>
        <dbReference type="EMBL" id="MCW8345027.1"/>
    </source>
</evidence>